<keyword evidence="4" id="KW-1185">Reference proteome</keyword>
<reference evidence="3 4" key="1">
    <citation type="submission" date="2021-03" db="EMBL/GenBank/DDBJ databases">
        <authorList>
            <person name="Xin L."/>
        </authorList>
    </citation>
    <scope>NUCLEOTIDE SEQUENCE [LARGE SCALE GENOMIC DNA]</scope>
    <source>
        <strain evidence="3 4">XHU 5031</strain>
    </source>
</reference>
<evidence type="ECO:0000256" key="2">
    <source>
        <dbReference type="SAM" id="Phobius"/>
    </source>
</evidence>
<feature type="compositionally biased region" description="Low complexity" evidence="1">
    <location>
        <begin position="108"/>
        <end position="124"/>
    </location>
</feature>
<feature type="region of interest" description="Disordered" evidence="1">
    <location>
        <begin position="107"/>
        <end position="163"/>
    </location>
</feature>
<keyword evidence="2" id="KW-0812">Transmembrane</keyword>
<proteinExistence type="predicted"/>
<evidence type="ECO:0000313" key="4">
    <source>
        <dbReference type="Proteomes" id="UP000664617"/>
    </source>
</evidence>
<accession>A0ABS3IA09</accession>
<evidence type="ECO:0000313" key="3">
    <source>
        <dbReference type="EMBL" id="MBO0609866.1"/>
    </source>
</evidence>
<name>A0ABS3IA09_9MICO</name>
<evidence type="ECO:0000256" key="1">
    <source>
        <dbReference type="SAM" id="MobiDB-lite"/>
    </source>
</evidence>
<dbReference type="RefSeq" id="WP_207275817.1">
    <property type="nucleotide sequence ID" value="NZ_JAFMPK010000045.1"/>
</dbReference>
<dbReference type="EMBL" id="JAFMPK010000045">
    <property type="protein sequence ID" value="MBO0609866.1"/>
    <property type="molecule type" value="Genomic_DNA"/>
</dbReference>
<protein>
    <submittedName>
        <fullName evidence="3">Uncharacterized protein</fullName>
    </submittedName>
</protein>
<keyword evidence="2" id="KW-1133">Transmembrane helix</keyword>
<sequence>MDVDALDAPGGRTRRGRGAVLLLAVVASGVLVWALFKYVITDPDLALEYLKALAWPAVVAASLFWLRSPLRDKLGQLLRAEGFGTAFQFGERTRQLEEGLGPAFLQLGATGDSPASDSSAAADPPESDADSGDASVADEYATSIEEEGSEAPSIGGVATDPEVPLSVEPLDDLAAIAQALGVPQSTVLPIQRRFDSEPEAARKRLLKTVIEAARRVHAADHRTSKQRSDTREGIEDVIRKSAAWGYDMGRAGARRAVPDVEWNEDGTWRIVTEVPRHRSQPQVSGDALTRQVRAWEDEIKELEREKYNPLVVSGVTHLGNQKWLSELKRKLARVDPTNPWVH</sequence>
<gene>
    <name evidence="3" type="ORF">J0911_12600</name>
</gene>
<feature type="transmembrane region" description="Helical" evidence="2">
    <location>
        <begin position="20"/>
        <end position="40"/>
    </location>
</feature>
<reference evidence="4" key="2">
    <citation type="submission" date="2023-07" db="EMBL/GenBank/DDBJ databases">
        <title>Myceligenerans salitolerans sp. nov., a halotolerant actinomycete isolated from a salt lake in Xinjiang, China.</title>
        <authorList>
            <person name="Guan T."/>
        </authorList>
    </citation>
    <scope>NUCLEOTIDE SEQUENCE [LARGE SCALE GENOMIC DNA]</scope>
    <source>
        <strain evidence="4">XHU 5031</strain>
    </source>
</reference>
<comment type="caution">
    <text evidence="3">The sequence shown here is derived from an EMBL/GenBank/DDBJ whole genome shotgun (WGS) entry which is preliminary data.</text>
</comment>
<organism evidence="3 4">
    <name type="scientific">Myceligenerans salitolerans</name>
    <dbReference type="NCBI Taxonomy" id="1230528"/>
    <lineage>
        <taxon>Bacteria</taxon>
        <taxon>Bacillati</taxon>
        <taxon>Actinomycetota</taxon>
        <taxon>Actinomycetes</taxon>
        <taxon>Micrococcales</taxon>
        <taxon>Promicromonosporaceae</taxon>
        <taxon>Myceligenerans</taxon>
    </lineage>
</organism>
<keyword evidence="2" id="KW-0472">Membrane</keyword>
<dbReference type="Proteomes" id="UP000664617">
    <property type="component" value="Unassembled WGS sequence"/>
</dbReference>